<comment type="similarity">
    <text evidence="1 2">Belongs to the UPF0102 family.</text>
</comment>
<evidence type="ECO:0000256" key="1">
    <source>
        <dbReference type="ARBA" id="ARBA00006738"/>
    </source>
</evidence>
<evidence type="ECO:0000313" key="3">
    <source>
        <dbReference type="EMBL" id="MCF8713300.1"/>
    </source>
</evidence>
<sequence>MATHNEFGKKAEEMAEALLLKKGYEIKEKNYRYDRAEVDIIAQINNQVVCVEVKARSSIFFGDPQSFVNNKKIRLMVKVMDYYMIDNNINMEVRFDIVAVFKNKEKYTIEHFEDAFYHF</sequence>
<dbReference type="PANTHER" id="PTHR34039:SF1">
    <property type="entry name" value="UPF0102 PROTEIN YRAN"/>
    <property type="match status" value="1"/>
</dbReference>
<dbReference type="InterPro" id="IPR003509">
    <property type="entry name" value="UPF0102_YraN-like"/>
</dbReference>
<comment type="caution">
    <text evidence="3">The sequence shown here is derived from an EMBL/GenBank/DDBJ whole genome shotgun (WGS) entry which is preliminary data.</text>
</comment>
<proteinExistence type="inferred from homology"/>
<organism evidence="3 4">
    <name type="scientific">Joostella atrarenae</name>
    <dbReference type="NCBI Taxonomy" id="679257"/>
    <lineage>
        <taxon>Bacteria</taxon>
        <taxon>Pseudomonadati</taxon>
        <taxon>Bacteroidota</taxon>
        <taxon>Flavobacteriia</taxon>
        <taxon>Flavobacteriales</taxon>
        <taxon>Flavobacteriaceae</taxon>
        <taxon>Joostella</taxon>
    </lineage>
</organism>
<dbReference type="CDD" id="cd20736">
    <property type="entry name" value="PoNe_Nuclease"/>
    <property type="match status" value="1"/>
</dbReference>
<dbReference type="HAMAP" id="MF_00048">
    <property type="entry name" value="UPF0102"/>
    <property type="match status" value="1"/>
</dbReference>
<dbReference type="InterPro" id="IPR011335">
    <property type="entry name" value="Restrct_endonuc-II-like"/>
</dbReference>
<reference evidence="3 4" key="1">
    <citation type="submission" date="2021-01" db="EMBL/GenBank/DDBJ databases">
        <title>Genome sequencing of Joostella atrarenae M1-2 (= KCTC 23194).</title>
        <authorList>
            <person name="Zakaria M.R."/>
            <person name="Lam M.Q."/>
            <person name="Chong C.S."/>
        </authorList>
    </citation>
    <scope>NUCLEOTIDE SEQUENCE [LARGE SCALE GENOMIC DNA]</scope>
    <source>
        <strain evidence="3 4">M1-2</strain>
    </source>
</reference>
<evidence type="ECO:0000256" key="2">
    <source>
        <dbReference type="HAMAP-Rule" id="MF_00048"/>
    </source>
</evidence>
<dbReference type="EMBL" id="JAETXX010000001">
    <property type="protein sequence ID" value="MCF8713300.1"/>
    <property type="molecule type" value="Genomic_DNA"/>
</dbReference>
<dbReference type="PANTHER" id="PTHR34039">
    <property type="entry name" value="UPF0102 PROTEIN YRAN"/>
    <property type="match status" value="1"/>
</dbReference>
<dbReference type="Gene3D" id="3.40.1350.10">
    <property type="match status" value="1"/>
</dbReference>
<name>A0ABS9IYN6_9FLAO</name>
<dbReference type="Proteomes" id="UP000829517">
    <property type="component" value="Unassembled WGS sequence"/>
</dbReference>
<dbReference type="Pfam" id="PF02021">
    <property type="entry name" value="UPF0102"/>
    <property type="match status" value="1"/>
</dbReference>
<accession>A0ABS9IYN6</accession>
<dbReference type="RefSeq" id="WP_236957274.1">
    <property type="nucleotide sequence ID" value="NZ_JAETXX010000001.1"/>
</dbReference>
<gene>
    <name evidence="3" type="ORF">JM658_00525</name>
</gene>
<dbReference type="InterPro" id="IPR011856">
    <property type="entry name" value="tRNA_endonuc-like_dom_sf"/>
</dbReference>
<dbReference type="SUPFAM" id="SSF52980">
    <property type="entry name" value="Restriction endonuclease-like"/>
    <property type="match status" value="1"/>
</dbReference>
<protein>
    <recommendedName>
        <fullName evidence="2">UPF0102 protein JM658_00525</fullName>
    </recommendedName>
</protein>
<keyword evidence="4" id="KW-1185">Reference proteome</keyword>
<evidence type="ECO:0000313" key="4">
    <source>
        <dbReference type="Proteomes" id="UP000829517"/>
    </source>
</evidence>